<feature type="transmembrane region" description="Helical" evidence="1">
    <location>
        <begin position="66"/>
        <end position="87"/>
    </location>
</feature>
<protein>
    <submittedName>
        <fullName evidence="2">Uncharacterized protein</fullName>
    </submittedName>
</protein>
<name>A0A1G2T444_9BACT</name>
<evidence type="ECO:0000313" key="3">
    <source>
        <dbReference type="Proteomes" id="UP000178612"/>
    </source>
</evidence>
<gene>
    <name evidence="2" type="ORF">A2758_00565</name>
</gene>
<evidence type="ECO:0000313" key="2">
    <source>
        <dbReference type="EMBL" id="OHA91589.1"/>
    </source>
</evidence>
<feature type="transmembrane region" description="Helical" evidence="1">
    <location>
        <begin position="36"/>
        <end position="54"/>
    </location>
</feature>
<sequence>MPEQNKEKGLKNHTIALMICTALFFDVLQWLLAFIFMDWLAGFFAFLTFFLWFKTHGISFMRPKRILVMGGAGLIEIIPWLAALPAWTAAVTILALDTKIKKAIGTVPGGVVVNKVAGKTGIIK</sequence>
<reference evidence="2 3" key="1">
    <citation type="journal article" date="2016" name="Nat. Commun.">
        <title>Thousands of microbial genomes shed light on interconnected biogeochemical processes in an aquifer system.</title>
        <authorList>
            <person name="Anantharaman K."/>
            <person name="Brown C.T."/>
            <person name="Hug L.A."/>
            <person name="Sharon I."/>
            <person name="Castelle C.J."/>
            <person name="Probst A.J."/>
            <person name="Thomas B.C."/>
            <person name="Singh A."/>
            <person name="Wilkins M.J."/>
            <person name="Karaoz U."/>
            <person name="Brodie E.L."/>
            <person name="Williams K.H."/>
            <person name="Hubbard S.S."/>
            <person name="Banfield J.F."/>
        </authorList>
    </citation>
    <scope>NUCLEOTIDE SEQUENCE [LARGE SCALE GENOMIC DNA]</scope>
</reference>
<comment type="caution">
    <text evidence="2">The sequence shown here is derived from an EMBL/GenBank/DDBJ whole genome shotgun (WGS) entry which is preliminary data.</text>
</comment>
<keyword evidence="1" id="KW-1133">Transmembrane helix</keyword>
<accession>A0A1G2T444</accession>
<keyword evidence="1" id="KW-0812">Transmembrane</keyword>
<keyword evidence="1" id="KW-0472">Membrane</keyword>
<dbReference type="AlphaFoldDB" id="A0A1G2T444"/>
<proteinExistence type="predicted"/>
<dbReference type="Proteomes" id="UP000178612">
    <property type="component" value="Unassembled WGS sequence"/>
</dbReference>
<evidence type="ECO:0000256" key="1">
    <source>
        <dbReference type="SAM" id="Phobius"/>
    </source>
</evidence>
<organism evidence="2 3">
    <name type="scientific">Candidatus Zambryskibacteria bacterium RIFCSPHIGHO2_01_FULL_49_18</name>
    <dbReference type="NCBI Taxonomy" id="1802740"/>
    <lineage>
        <taxon>Bacteria</taxon>
        <taxon>Candidatus Zambryskiibacteriota</taxon>
    </lineage>
</organism>
<dbReference type="EMBL" id="MHVJ01000011">
    <property type="protein sequence ID" value="OHA91589.1"/>
    <property type="molecule type" value="Genomic_DNA"/>
</dbReference>